<feature type="transmembrane region" description="Helical" evidence="9">
    <location>
        <begin position="458"/>
        <end position="477"/>
    </location>
</feature>
<organism evidence="10">
    <name type="scientific">Burkholderia orbicola (strain AU 1054)</name>
    <dbReference type="NCBI Taxonomy" id="331271"/>
    <lineage>
        <taxon>Bacteria</taxon>
        <taxon>Pseudomonadati</taxon>
        <taxon>Pseudomonadota</taxon>
        <taxon>Betaproteobacteria</taxon>
        <taxon>Burkholderiales</taxon>
        <taxon>Burkholderiaceae</taxon>
        <taxon>Burkholderia</taxon>
        <taxon>Burkholderia cepacia complex</taxon>
        <taxon>Burkholderia orbicola</taxon>
    </lineage>
</organism>
<dbReference type="InterPro" id="IPR004623">
    <property type="entry name" value="KdpA"/>
</dbReference>
<protein>
    <recommendedName>
        <fullName evidence="9">Potassium-transporting ATPase potassium-binding subunit</fullName>
    </recommendedName>
    <alternativeName>
        <fullName evidence="9">ATP phosphohydrolase [potassium-transporting] A chain</fullName>
    </alternativeName>
    <alternativeName>
        <fullName evidence="9">Potassium-binding and translocating subunit A</fullName>
    </alternativeName>
    <alternativeName>
        <fullName evidence="9">Potassium-translocating ATPase A chain</fullName>
    </alternativeName>
</protein>
<proteinExistence type="inferred from homology"/>
<keyword evidence="2 9" id="KW-1003">Cell membrane</keyword>
<dbReference type="NCBIfam" id="TIGR00680">
    <property type="entry name" value="kdpA"/>
    <property type="match status" value="1"/>
</dbReference>
<evidence type="ECO:0000256" key="8">
    <source>
        <dbReference type="ARBA" id="ARBA00023136"/>
    </source>
</evidence>
<comment type="subcellular location">
    <subcellularLocation>
        <location evidence="9">Cell membrane</location>
        <topology evidence="9">Multi-pass membrane protein</topology>
    </subcellularLocation>
</comment>
<dbReference type="HOGENOM" id="CLU_018614_3_0_4"/>
<feature type="transmembrane region" description="Helical" evidence="9">
    <location>
        <begin position="519"/>
        <end position="544"/>
    </location>
</feature>
<evidence type="ECO:0000256" key="6">
    <source>
        <dbReference type="ARBA" id="ARBA00022989"/>
    </source>
</evidence>
<evidence type="ECO:0000256" key="7">
    <source>
        <dbReference type="ARBA" id="ARBA00023065"/>
    </source>
</evidence>
<dbReference type="Pfam" id="PF03814">
    <property type="entry name" value="KdpA"/>
    <property type="match status" value="1"/>
</dbReference>
<dbReference type="HAMAP" id="MF_00275">
    <property type="entry name" value="KdpA"/>
    <property type="match status" value="1"/>
</dbReference>
<keyword evidence="8 9" id="KW-0472">Membrane</keyword>
<evidence type="ECO:0000256" key="2">
    <source>
        <dbReference type="ARBA" id="ARBA00022475"/>
    </source>
</evidence>
<dbReference type="AlphaFoldDB" id="A0A0H2XPR2"/>
<sequence precursor="true">MNANNLLQMVLFIVVLLAAAVPVARYLSAVMDGSSRVVRVFGPLERALYRIAGVDAGTEMNWKQYTVATIAFNALGVLFLYALLRLQGFLPGNPQQFGAMTPDGAFNTAVSFVANTNWQDYTPEQTVSYLSQMLGLTVQNFLSAATGIVVVIVLIRGFARHTAQTIGNFWVDLTRVTLYVLVPMAALVAALLMSQGVLQNMKAYQDVPVLQASTYAAPKLDAHGNPVKDDKGNVVTAPTPLTKQTLAMGPVASQEAIKMLGTNGGGFFNANSAHPYENPTPFANFIEIFAILIIPAALCLVFGRMIGDRRQGIAVLAAMTVAFAVATGVEVNAEQGGNPTLAALHVDQSASTLQPGGNMEGKETRFGIAQTGIFTVATTAASCGAVDAMHDSLTPVGGLVPMLLMQLGEVVFGGVGSGLYGMLVFALLAVFVAGLMIGRTPEYVGKKIESYEMKMVSIVVLLTPLLVLVGTSIAVLADAGKAGIANPGPHGFSEILYAFSSAANNNGSAFAGLTVGTPFYNWMTAIAMWFGRFGTIVPVLAIAGSLAAKKRIAVTSGTLPTHGPLFVVLLLGTVLLVGALTYVPALALGPGVEHLMMWLGA</sequence>
<keyword evidence="1 9" id="KW-0813">Transport</keyword>
<evidence type="ECO:0000256" key="1">
    <source>
        <dbReference type="ARBA" id="ARBA00022448"/>
    </source>
</evidence>
<reference evidence="10" key="1">
    <citation type="submission" date="2006-05" db="EMBL/GenBank/DDBJ databases">
        <title>Complete sequence of chromosome 1 of Burkholderia cenocepacia AU 1054.</title>
        <authorList>
            <consortium name="US DOE Joint Genome Institute"/>
            <person name="Copeland A."/>
            <person name="Lucas S."/>
            <person name="Lapidus A."/>
            <person name="Barry K."/>
            <person name="Detter J.C."/>
            <person name="Glavina del Rio T."/>
            <person name="Hammon N."/>
            <person name="Israni S."/>
            <person name="Dalin E."/>
            <person name="Tice H."/>
            <person name="Pitluck S."/>
            <person name="Chain P."/>
            <person name="Malfatti S."/>
            <person name="Shin M."/>
            <person name="Vergez L."/>
            <person name="Schmutz J."/>
            <person name="Larimer F."/>
            <person name="Land M."/>
            <person name="Hauser L."/>
            <person name="Kyrpides N."/>
            <person name="Lykidis A."/>
            <person name="LiPuma J.J."/>
            <person name="Konstantinidis K."/>
            <person name="Tiedje J.M."/>
            <person name="Richardson P."/>
        </authorList>
    </citation>
    <scope>NUCLEOTIDE SEQUENCE [LARGE SCALE GENOMIC DNA]</scope>
    <source>
        <strain evidence="10">AU 1054</strain>
    </source>
</reference>
<name>A0A0H2XPR2_BURO1</name>
<keyword evidence="7 9" id="KW-0406">Ion transport</keyword>
<dbReference type="GO" id="GO:0005886">
    <property type="term" value="C:plasma membrane"/>
    <property type="evidence" value="ECO:0007669"/>
    <property type="project" value="UniProtKB-SubCell"/>
</dbReference>
<keyword evidence="10" id="KW-0378">Hydrolase</keyword>
<keyword evidence="4 9" id="KW-0812">Transmembrane</keyword>
<feature type="transmembrane region" description="Helical" evidence="9">
    <location>
        <begin position="282"/>
        <end position="301"/>
    </location>
</feature>
<feature type="transmembrane region" description="Helical" evidence="9">
    <location>
        <begin position="65"/>
        <end position="84"/>
    </location>
</feature>
<comment type="similarity">
    <text evidence="9">Belongs to the KdpA family.</text>
</comment>
<dbReference type="PIRSF" id="PIRSF001294">
    <property type="entry name" value="K_ATPaseA"/>
    <property type="match status" value="1"/>
</dbReference>
<comment type="function">
    <text evidence="9">Part of the high-affinity ATP-driven potassium transport (or Kdp) system, which catalyzes the hydrolysis of ATP coupled with the electrogenic transport of potassium into the cytoplasm. This subunit binds the extracellular potassium ions and delivers the ions to the membrane domain of KdpB through an intramembrane tunnel.</text>
</comment>
<evidence type="ECO:0000256" key="4">
    <source>
        <dbReference type="ARBA" id="ARBA00022692"/>
    </source>
</evidence>
<gene>
    <name evidence="9" type="primary">kdpA</name>
    <name evidence="10" type="ordered locus">Bcen_1676</name>
</gene>
<keyword evidence="3 9" id="KW-0633">Potassium transport</keyword>
<feature type="transmembrane region" description="Helical" evidence="9">
    <location>
        <begin position="133"/>
        <end position="155"/>
    </location>
</feature>
<evidence type="ECO:0000313" key="10">
    <source>
        <dbReference type="EMBL" id="ABF76580.1"/>
    </source>
</evidence>
<dbReference type="GO" id="GO:0008556">
    <property type="term" value="F:P-type potassium transmembrane transporter activity"/>
    <property type="evidence" value="ECO:0007669"/>
    <property type="project" value="InterPro"/>
</dbReference>
<feature type="transmembrane region" description="Helical" evidence="9">
    <location>
        <begin position="565"/>
        <end position="588"/>
    </location>
</feature>
<dbReference type="GO" id="GO:0016787">
    <property type="term" value="F:hydrolase activity"/>
    <property type="evidence" value="ECO:0007669"/>
    <property type="project" value="UniProtKB-KW"/>
</dbReference>
<evidence type="ECO:0000256" key="3">
    <source>
        <dbReference type="ARBA" id="ARBA00022538"/>
    </source>
</evidence>
<feature type="transmembrane region" description="Helical" evidence="9">
    <location>
        <begin position="6"/>
        <end position="27"/>
    </location>
</feature>
<comment type="subunit">
    <text evidence="9">The system is composed of three essential subunits: KdpA, KdpB and KdpC.</text>
</comment>
<accession>A0A0H2XPR2</accession>
<dbReference type="GO" id="GO:0030955">
    <property type="term" value="F:potassium ion binding"/>
    <property type="evidence" value="ECO:0007669"/>
    <property type="project" value="UniProtKB-UniRule"/>
</dbReference>
<dbReference type="PANTHER" id="PTHR30607">
    <property type="entry name" value="POTASSIUM-TRANSPORTING ATPASE A CHAIN"/>
    <property type="match status" value="1"/>
</dbReference>
<keyword evidence="5 9" id="KW-0630">Potassium</keyword>
<keyword evidence="6 9" id="KW-1133">Transmembrane helix</keyword>
<evidence type="ECO:0000256" key="5">
    <source>
        <dbReference type="ARBA" id="ARBA00022958"/>
    </source>
</evidence>
<feature type="transmembrane region" description="Helical" evidence="9">
    <location>
        <begin position="410"/>
        <end position="437"/>
    </location>
</feature>
<dbReference type="PANTHER" id="PTHR30607:SF2">
    <property type="entry name" value="POTASSIUM-TRANSPORTING ATPASE POTASSIUM-BINDING SUBUNIT"/>
    <property type="match status" value="1"/>
</dbReference>
<feature type="transmembrane region" description="Helical" evidence="9">
    <location>
        <begin position="313"/>
        <end position="331"/>
    </location>
</feature>
<dbReference type="EMBL" id="CP000378">
    <property type="protein sequence ID" value="ABF76580.1"/>
    <property type="molecule type" value="Genomic_DNA"/>
</dbReference>
<feature type="transmembrane region" description="Helical" evidence="9">
    <location>
        <begin position="176"/>
        <end position="198"/>
    </location>
</feature>
<evidence type="ECO:0000256" key="9">
    <source>
        <dbReference type="HAMAP-Rule" id="MF_00275"/>
    </source>
</evidence>